<comment type="caution">
    <text evidence="5">The sequence shown here is derived from an EMBL/GenBank/DDBJ whole genome shotgun (WGS) entry which is preliminary data.</text>
</comment>
<evidence type="ECO:0000256" key="2">
    <source>
        <dbReference type="ARBA" id="ARBA00022803"/>
    </source>
</evidence>
<name>A0A9Q1MEY0_9SOLA</name>
<keyword evidence="4" id="KW-0732">Signal</keyword>
<protein>
    <submittedName>
        <fullName evidence="5">Uncharacterized protein</fullName>
    </submittedName>
</protein>
<dbReference type="OrthoDB" id="72596at2759"/>
<feature type="chain" id="PRO_5040269785" evidence="4">
    <location>
        <begin position="25"/>
        <end position="138"/>
    </location>
</feature>
<dbReference type="InterPro" id="IPR039663">
    <property type="entry name" value="AIP/AIPL1/TTC9"/>
</dbReference>
<evidence type="ECO:0000313" key="6">
    <source>
        <dbReference type="Proteomes" id="UP001152561"/>
    </source>
</evidence>
<dbReference type="PANTHER" id="PTHR11242:SF16">
    <property type="entry name" value="ISOMERASE, PUTATIVE-RELATED"/>
    <property type="match status" value="1"/>
</dbReference>
<dbReference type="InterPro" id="IPR019734">
    <property type="entry name" value="TPR_rpt"/>
</dbReference>
<dbReference type="EMBL" id="JAJAGQ010000007">
    <property type="protein sequence ID" value="KAJ8558278.1"/>
    <property type="molecule type" value="Genomic_DNA"/>
</dbReference>
<dbReference type="PANTHER" id="PTHR11242">
    <property type="entry name" value="ARYL HYDROCARBON RECEPTOR INTERACTING PROTEIN RELATED"/>
    <property type="match status" value="1"/>
</dbReference>
<dbReference type="PROSITE" id="PS50005">
    <property type="entry name" value="TPR"/>
    <property type="match status" value="1"/>
</dbReference>
<dbReference type="Pfam" id="PF13181">
    <property type="entry name" value="TPR_8"/>
    <property type="match status" value="1"/>
</dbReference>
<dbReference type="SUPFAM" id="SSF48452">
    <property type="entry name" value="TPR-like"/>
    <property type="match status" value="1"/>
</dbReference>
<evidence type="ECO:0000256" key="1">
    <source>
        <dbReference type="ARBA" id="ARBA00022737"/>
    </source>
</evidence>
<dbReference type="AlphaFoldDB" id="A0A9Q1MEY0"/>
<evidence type="ECO:0000313" key="5">
    <source>
        <dbReference type="EMBL" id="KAJ8558278.1"/>
    </source>
</evidence>
<feature type="signal peptide" evidence="4">
    <location>
        <begin position="1"/>
        <end position="24"/>
    </location>
</feature>
<feature type="repeat" description="TPR" evidence="3">
    <location>
        <begin position="49"/>
        <end position="82"/>
    </location>
</feature>
<evidence type="ECO:0000256" key="4">
    <source>
        <dbReference type="SAM" id="SignalP"/>
    </source>
</evidence>
<dbReference type="Pfam" id="PF00515">
    <property type="entry name" value="TPR_1"/>
    <property type="match status" value="1"/>
</dbReference>
<sequence length="138" mass="16064">MQEHQREMRRLLNILNMILTLATCKLKLKDYKQAEKLCTKVLEIESTNVKALYRRAQAYMNVADLDLAEFDIKKALEIDPNNRDVKLEYKSLKEKVKEYNKKDAKFYGNMFAKLNKLDVNSDNSASKEPQPMSVDSKA</sequence>
<keyword evidence="6" id="KW-1185">Reference proteome</keyword>
<keyword evidence="2 3" id="KW-0802">TPR repeat</keyword>
<reference evidence="6" key="1">
    <citation type="journal article" date="2023" name="Proc. Natl. Acad. Sci. U.S.A.">
        <title>Genomic and structural basis for evolution of tropane alkaloid biosynthesis.</title>
        <authorList>
            <person name="Wanga Y.-J."/>
            <person name="Taina T."/>
            <person name="Yua J.-Y."/>
            <person name="Lia J."/>
            <person name="Xua B."/>
            <person name="Chenc J."/>
            <person name="D'Auriad J.C."/>
            <person name="Huanga J.-P."/>
            <person name="Huanga S.-X."/>
        </authorList>
    </citation>
    <scope>NUCLEOTIDE SEQUENCE [LARGE SCALE GENOMIC DNA]</scope>
    <source>
        <strain evidence="6">cv. KIB-2019</strain>
    </source>
</reference>
<dbReference type="Gene3D" id="1.25.40.10">
    <property type="entry name" value="Tetratricopeptide repeat domain"/>
    <property type="match status" value="1"/>
</dbReference>
<keyword evidence="1" id="KW-0677">Repeat</keyword>
<dbReference type="InterPro" id="IPR011990">
    <property type="entry name" value="TPR-like_helical_dom_sf"/>
</dbReference>
<dbReference type="Proteomes" id="UP001152561">
    <property type="component" value="Unassembled WGS sequence"/>
</dbReference>
<evidence type="ECO:0000256" key="3">
    <source>
        <dbReference type="PROSITE-ProRule" id="PRU00339"/>
    </source>
</evidence>
<accession>A0A9Q1MEY0</accession>
<proteinExistence type="predicted"/>
<gene>
    <name evidence="5" type="ORF">K7X08_005044</name>
</gene>
<organism evidence="5 6">
    <name type="scientific">Anisodus acutangulus</name>
    <dbReference type="NCBI Taxonomy" id="402998"/>
    <lineage>
        <taxon>Eukaryota</taxon>
        <taxon>Viridiplantae</taxon>
        <taxon>Streptophyta</taxon>
        <taxon>Embryophyta</taxon>
        <taxon>Tracheophyta</taxon>
        <taxon>Spermatophyta</taxon>
        <taxon>Magnoliopsida</taxon>
        <taxon>eudicotyledons</taxon>
        <taxon>Gunneridae</taxon>
        <taxon>Pentapetalae</taxon>
        <taxon>asterids</taxon>
        <taxon>lamiids</taxon>
        <taxon>Solanales</taxon>
        <taxon>Solanaceae</taxon>
        <taxon>Solanoideae</taxon>
        <taxon>Hyoscyameae</taxon>
        <taxon>Anisodus</taxon>
    </lineage>
</organism>
<dbReference type="SMART" id="SM00028">
    <property type="entry name" value="TPR"/>
    <property type="match status" value="2"/>
</dbReference>